<feature type="domain" description="HTH araC/xylS-type" evidence="4">
    <location>
        <begin position="299"/>
        <end position="397"/>
    </location>
</feature>
<dbReference type="PANTHER" id="PTHR43280">
    <property type="entry name" value="ARAC-FAMILY TRANSCRIPTIONAL REGULATOR"/>
    <property type="match status" value="1"/>
</dbReference>
<evidence type="ECO:0000313" key="5">
    <source>
        <dbReference type="EMBL" id="QHI70643.1"/>
    </source>
</evidence>
<dbReference type="InterPro" id="IPR009057">
    <property type="entry name" value="Homeodomain-like_sf"/>
</dbReference>
<reference evidence="5 6" key="1">
    <citation type="submission" date="2020-01" db="EMBL/GenBank/DDBJ databases">
        <title>Ponticoccus aerotolerans gen. nov., sp. nov., an anaerobic bacterium and proposal of Ponticoccusceae fam. nov., Ponticoccusles ord. nov. and Ponticoccuse classis nov. in the phylum Kiritimatiellaeota.</title>
        <authorList>
            <person name="Zhou L.Y."/>
            <person name="Du Z.J."/>
        </authorList>
    </citation>
    <scope>NUCLEOTIDE SEQUENCE [LARGE SCALE GENOMIC DNA]</scope>
    <source>
        <strain evidence="5 6">S-5007</strain>
    </source>
</reference>
<dbReference type="PANTHER" id="PTHR43280:SF2">
    <property type="entry name" value="HTH-TYPE TRANSCRIPTIONAL REGULATOR EXSA"/>
    <property type="match status" value="1"/>
</dbReference>
<dbReference type="Gene3D" id="1.10.10.60">
    <property type="entry name" value="Homeodomain-like"/>
    <property type="match status" value="2"/>
</dbReference>
<proteinExistence type="predicted"/>
<dbReference type="SMART" id="SM00342">
    <property type="entry name" value="HTH_ARAC"/>
    <property type="match status" value="1"/>
</dbReference>
<evidence type="ECO:0000313" key="6">
    <source>
        <dbReference type="Proteomes" id="UP000464954"/>
    </source>
</evidence>
<evidence type="ECO:0000256" key="2">
    <source>
        <dbReference type="ARBA" id="ARBA00023125"/>
    </source>
</evidence>
<keyword evidence="1" id="KW-0805">Transcription regulation</keyword>
<dbReference type="InterPro" id="IPR020449">
    <property type="entry name" value="Tscrpt_reg_AraC-type_HTH"/>
</dbReference>
<dbReference type="AlphaFoldDB" id="A0A6P1MC12"/>
<dbReference type="RefSeq" id="WP_160629817.1">
    <property type="nucleotide sequence ID" value="NZ_CP047593.1"/>
</dbReference>
<dbReference type="SUPFAM" id="SSF46689">
    <property type="entry name" value="Homeodomain-like"/>
    <property type="match status" value="2"/>
</dbReference>
<dbReference type="InterPro" id="IPR018771">
    <property type="entry name" value="PocR_dom"/>
</dbReference>
<dbReference type="KEGG" id="taer:GT409_14735"/>
<dbReference type="EMBL" id="CP047593">
    <property type="protein sequence ID" value="QHI70643.1"/>
    <property type="molecule type" value="Genomic_DNA"/>
</dbReference>
<dbReference type="Proteomes" id="UP000464954">
    <property type="component" value="Chromosome"/>
</dbReference>
<dbReference type="PROSITE" id="PS01124">
    <property type="entry name" value="HTH_ARAC_FAMILY_2"/>
    <property type="match status" value="1"/>
</dbReference>
<dbReference type="Pfam" id="PF12833">
    <property type="entry name" value="HTH_18"/>
    <property type="match status" value="1"/>
</dbReference>
<keyword evidence="2" id="KW-0238">DNA-binding</keyword>
<organism evidence="5 6">
    <name type="scientific">Tichowtungia aerotolerans</name>
    <dbReference type="NCBI Taxonomy" id="2697043"/>
    <lineage>
        <taxon>Bacteria</taxon>
        <taxon>Pseudomonadati</taxon>
        <taxon>Kiritimatiellota</taxon>
        <taxon>Tichowtungiia</taxon>
        <taxon>Tichowtungiales</taxon>
        <taxon>Tichowtungiaceae</taxon>
        <taxon>Tichowtungia</taxon>
    </lineage>
</organism>
<dbReference type="Pfam" id="PF10114">
    <property type="entry name" value="PocR"/>
    <property type="match status" value="1"/>
</dbReference>
<sequence>MSILPKADFEKIRKSYQNSYDAVLYEVDPFGTRKGTTDTITNLPPLKNARAHALAESVRWGEPYTFFMMPNVISWMIPLVCDGEVRGGLVGGEVLSDNDSYEQLEAINHLAAAGTFRPAAEKYIQALPVWEQEQSQKAAEFLFSLTCCTLSWNISLLSENRKKALRQQQIAEEIHRRKQGFGNRTLMDDERTLLSLMKAGDQKGARRELNKTLGALFSHTADIRLLKAHVIEMMGYLVRNAIEDSPQMSSLIEKNHDWMAAIIDADNFETLSNVVADSLDDFMRNIYLHGQNRTNETVARILDYLSENFHETITLEMLAVEVGLSTFRISHLVKEQTGKTVLQHVHQLRVQEAQRLLEQSNMSCTDIAYESGFGDQSYFIKQFRKWMGITPSRYRKLYHSKTGSTDS</sequence>
<protein>
    <submittedName>
        <fullName evidence="5">Helix-turn-helix domain-containing protein</fullName>
    </submittedName>
</protein>
<gene>
    <name evidence="5" type="ORF">GT409_14735</name>
</gene>
<keyword evidence="3" id="KW-0804">Transcription</keyword>
<dbReference type="PRINTS" id="PR00032">
    <property type="entry name" value="HTHARAC"/>
</dbReference>
<evidence type="ECO:0000259" key="4">
    <source>
        <dbReference type="PROSITE" id="PS01124"/>
    </source>
</evidence>
<keyword evidence="6" id="KW-1185">Reference proteome</keyword>
<evidence type="ECO:0000256" key="3">
    <source>
        <dbReference type="ARBA" id="ARBA00023163"/>
    </source>
</evidence>
<evidence type="ECO:0000256" key="1">
    <source>
        <dbReference type="ARBA" id="ARBA00023015"/>
    </source>
</evidence>
<accession>A0A6P1MC12</accession>
<dbReference type="InterPro" id="IPR018060">
    <property type="entry name" value="HTH_AraC"/>
</dbReference>
<name>A0A6P1MC12_9BACT</name>
<dbReference type="GO" id="GO:0003700">
    <property type="term" value="F:DNA-binding transcription factor activity"/>
    <property type="evidence" value="ECO:0007669"/>
    <property type="project" value="InterPro"/>
</dbReference>
<dbReference type="GO" id="GO:0043565">
    <property type="term" value="F:sequence-specific DNA binding"/>
    <property type="evidence" value="ECO:0007669"/>
    <property type="project" value="InterPro"/>
</dbReference>